<sequence length="336" mass="37960">MNKIATMSRADRQALFAETANRMGVTDTIAEKDFWVCWVLQQLFTLEAFRDRLLFKGGTSLSKVFGVIRRFSEDIDLAVDFAALGFTGDSDPRQAGLSRTKREAILGEMLTVCRAYIGTEFIDALRARCSDVLGPEGEWTLSVEPGMPDNVLFRYPAAAATHDYIAGRVVLELGTHAEFVPHGSFTIRSFVADQFPDLVDEPDIRVEALLAKRTFWEKATILHAEFYRSPEKPLPPRYSRHYYDLAMMANSDIRDEALSDMGLLADVVRHKQVFYAATWARYDLAQAGSLRLLPAESRRDALKQDYRQMMPMIFGDAPAFEAILRTLAALEELINR</sequence>
<accession>A0A4Q7YGV9</accession>
<dbReference type="Gene3D" id="3.10.450.620">
    <property type="entry name" value="JHP933, nucleotidyltransferase-like core domain"/>
    <property type="match status" value="1"/>
</dbReference>
<organism evidence="1 2">
    <name type="scientific">Edaphobacter modestus</name>
    <dbReference type="NCBI Taxonomy" id="388466"/>
    <lineage>
        <taxon>Bacteria</taxon>
        <taxon>Pseudomonadati</taxon>
        <taxon>Acidobacteriota</taxon>
        <taxon>Terriglobia</taxon>
        <taxon>Terriglobales</taxon>
        <taxon>Acidobacteriaceae</taxon>
        <taxon>Edaphobacter</taxon>
    </lineage>
</organism>
<name>A0A4Q7YGV9_9BACT</name>
<keyword evidence="2" id="KW-1185">Reference proteome</keyword>
<proteinExistence type="predicted"/>
<evidence type="ECO:0000313" key="1">
    <source>
        <dbReference type="EMBL" id="RZU35579.1"/>
    </source>
</evidence>
<protein>
    <recommendedName>
        <fullName evidence="3">Nucleotidyltransferase AbiEii toxin of type IV toxin-antitoxin system</fullName>
    </recommendedName>
</protein>
<dbReference type="OrthoDB" id="9780929at2"/>
<dbReference type="EMBL" id="SHKW01000002">
    <property type="protein sequence ID" value="RZU35579.1"/>
    <property type="molecule type" value="Genomic_DNA"/>
</dbReference>
<evidence type="ECO:0000313" key="2">
    <source>
        <dbReference type="Proteomes" id="UP000292958"/>
    </source>
</evidence>
<gene>
    <name evidence="1" type="ORF">BDD14_5649</name>
</gene>
<comment type="caution">
    <text evidence="1">The sequence shown here is derived from an EMBL/GenBank/DDBJ whole genome shotgun (WGS) entry which is preliminary data.</text>
</comment>
<dbReference type="Proteomes" id="UP000292958">
    <property type="component" value="Unassembled WGS sequence"/>
</dbReference>
<evidence type="ECO:0008006" key="3">
    <source>
        <dbReference type="Google" id="ProtNLM"/>
    </source>
</evidence>
<reference evidence="1 2" key="1">
    <citation type="submission" date="2019-02" db="EMBL/GenBank/DDBJ databases">
        <title>Genomic Encyclopedia of Archaeal and Bacterial Type Strains, Phase II (KMG-II): from individual species to whole genera.</title>
        <authorList>
            <person name="Goeker M."/>
        </authorList>
    </citation>
    <scope>NUCLEOTIDE SEQUENCE [LARGE SCALE GENOMIC DNA]</scope>
    <source>
        <strain evidence="1 2">DSM 18101</strain>
    </source>
</reference>
<dbReference type="InterPro" id="IPR014942">
    <property type="entry name" value="AbiEii"/>
</dbReference>
<dbReference type="RefSeq" id="WP_130423933.1">
    <property type="nucleotide sequence ID" value="NZ_SHKW01000002.1"/>
</dbReference>
<dbReference type="AlphaFoldDB" id="A0A4Q7YGV9"/>
<dbReference type="Pfam" id="PF08843">
    <property type="entry name" value="AbiEii"/>
    <property type="match status" value="1"/>
</dbReference>